<name>D4H5M4_DENA2</name>
<dbReference type="RefSeq" id="WP_013011958.1">
    <property type="nucleotide sequence ID" value="NC_013943.1"/>
</dbReference>
<comment type="similarity">
    <text evidence="2">Belongs to the LarC family.</text>
</comment>
<keyword evidence="4" id="KW-1185">Reference proteome</keyword>
<dbReference type="AlphaFoldDB" id="D4H5M4"/>
<dbReference type="NCBIfam" id="TIGR00299">
    <property type="entry name" value="nickel pincer cofactor biosynthesis protein LarC"/>
    <property type="match status" value="1"/>
</dbReference>
<dbReference type="EMBL" id="CP001968">
    <property type="protein sequence ID" value="ADD69465.1"/>
    <property type="molecule type" value="Genomic_DNA"/>
</dbReference>
<dbReference type="Gene3D" id="3.30.70.1380">
    <property type="entry name" value="Transcriptional regulatory protein pf0864 domain like"/>
    <property type="match status" value="1"/>
</dbReference>
<dbReference type="HOGENOM" id="CLU_028523_2_1_0"/>
<dbReference type="STRING" id="522772.Dacet_2711"/>
<reference evidence="3 4" key="1">
    <citation type="journal article" date="2010" name="Stand. Genomic Sci.">
        <title>Complete genome sequence of Denitrovibrio acetiphilus type strain (N2460).</title>
        <authorList>
            <person name="Kiss H."/>
            <person name="Lang E."/>
            <person name="Lapidus A."/>
            <person name="Copeland A."/>
            <person name="Nolan M."/>
            <person name="Glavina Del Rio T."/>
            <person name="Chen F."/>
            <person name="Lucas S."/>
            <person name="Tice H."/>
            <person name="Cheng J.F."/>
            <person name="Han C."/>
            <person name="Goodwin L."/>
            <person name="Pitluck S."/>
            <person name="Liolios K."/>
            <person name="Pati A."/>
            <person name="Ivanova N."/>
            <person name="Mavromatis K."/>
            <person name="Chen A."/>
            <person name="Palaniappan K."/>
            <person name="Land M."/>
            <person name="Hauser L."/>
            <person name="Chang Y.J."/>
            <person name="Jeffries C.D."/>
            <person name="Detter J.C."/>
            <person name="Brettin T."/>
            <person name="Spring S."/>
            <person name="Rohde M."/>
            <person name="Goker M."/>
            <person name="Woyke T."/>
            <person name="Bristow J."/>
            <person name="Eisen J.A."/>
            <person name="Markowitz V."/>
            <person name="Hugenholtz P."/>
            <person name="Kyrpides N.C."/>
            <person name="Klenk H.P."/>
        </authorList>
    </citation>
    <scope>NUCLEOTIDE SEQUENCE [LARGE SCALE GENOMIC DNA]</scope>
    <source>
        <strain evidence="4">DSM 12809 / NBRC 114555 / N2460</strain>
    </source>
</reference>
<gene>
    <name evidence="3" type="ordered locus">Dacet_2711</name>
</gene>
<keyword evidence="2" id="KW-0456">Lyase</keyword>
<dbReference type="KEGG" id="dap:Dacet_2711"/>
<dbReference type="PANTHER" id="PTHR36566:SF1">
    <property type="entry name" value="PYRIDINIUM-3,5-BISTHIOCARBOXYLIC ACID MONONUCLEOTIDE NICKEL INSERTION PROTEIN"/>
    <property type="match status" value="1"/>
</dbReference>
<dbReference type="PANTHER" id="PTHR36566">
    <property type="entry name" value="NICKEL INSERTION PROTEIN-RELATED"/>
    <property type="match status" value="1"/>
</dbReference>
<dbReference type="OrthoDB" id="9765625at2"/>
<evidence type="ECO:0000256" key="1">
    <source>
        <dbReference type="ARBA" id="ARBA00022596"/>
    </source>
</evidence>
<evidence type="ECO:0000313" key="3">
    <source>
        <dbReference type="EMBL" id="ADD69465.1"/>
    </source>
</evidence>
<accession>D4H5M4</accession>
<dbReference type="InParanoid" id="D4H5M4"/>
<dbReference type="PaxDb" id="522772-Dacet_2711"/>
<sequence length="386" mass="42042">MCVNTTLHFDITSGIAGDMSLAVLYGLGLNLSEIETLVDKIAGVQITIIPERVSVNGIDATRLNIKLPHEHAHRKLSDIRNMIEKADLPDKVKNDAIGIFQIIAEAEGAVHGKTVDDVHFHEIGALDSILDIVGFVYGVHRLGIDKITASKPVLGSGFVKCAHGKVPVPAPATLKILEGVAVKRTDEPNELTTPTGAAILKYYVSDFSTEYEGEIAGSAYSTGTITLKTMPNILRGTLIKNQSAKEQITVIETNIDDCSGEVIGALFDKLKNVSLDVFCTPLTGKKNRPAVQITVLCTDKNIDDVAEILFRHSSTAGLRYHKTDRIIMDRKIVQTDVRGEKVDVKVLSYKNIRKYSPEWSACEKASVKLGLSAFEVYDLAKASMLD</sequence>
<organism evidence="3 4">
    <name type="scientific">Denitrovibrio acetiphilus (strain DSM 12809 / NBRC 114555 / N2460)</name>
    <dbReference type="NCBI Taxonomy" id="522772"/>
    <lineage>
        <taxon>Bacteria</taxon>
        <taxon>Pseudomonadati</taxon>
        <taxon>Deferribacterota</taxon>
        <taxon>Deferribacteres</taxon>
        <taxon>Deferribacterales</taxon>
        <taxon>Geovibrionaceae</taxon>
        <taxon>Denitrovibrio</taxon>
    </lineage>
</organism>
<proteinExistence type="inferred from homology"/>
<dbReference type="Proteomes" id="UP000002012">
    <property type="component" value="Chromosome"/>
</dbReference>
<protein>
    <recommendedName>
        <fullName evidence="2">Putative nickel insertion protein</fullName>
    </recommendedName>
</protein>
<dbReference type="Pfam" id="PF01969">
    <property type="entry name" value="Ni_insertion"/>
    <property type="match status" value="1"/>
</dbReference>
<dbReference type="GO" id="GO:0016151">
    <property type="term" value="F:nickel cation binding"/>
    <property type="evidence" value="ECO:0007669"/>
    <property type="project" value="UniProtKB-UniRule"/>
</dbReference>
<dbReference type="HAMAP" id="MF_01074">
    <property type="entry name" value="LarC"/>
    <property type="match status" value="1"/>
</dbReference>
<dbReference type="eggNOG" id="COG1641">
    <property type="taxonomic scope" value="Bacteria"/>
</dbReference>
<evidence type="ECO:0000256" key="2">
    <source>
        <dbReference type="HAMAP-Rule" id="MF_01074"/>
    </source>
</evidence>
<keyword evidence="1 2" id="KW-0533">Nickel</keyword>
<evidence type="ECO:0000313" key="4">
    <source>
        <dbReference type="Proteomes" id="UP000002012"/>
    </source>
</evidence>
<dbReference type="InterPro" id="IPR002822">
    <property type="entry name" value="Ni_insertion"/>
</dbReference>
<dbReference type="GO" id="GO:0016829">
    <property type="term" value="F:lyase activity"/>
    <property type="evidence" value="ECO:0007669"/>
    <property type="project" value="UniProtKB-UniRule"/>
</dbReference>